<dbReference type="EMBL" id="CAXITT010000179">
    <property type="protein sequence ID" value="CAL1534665.1"/>
    <property type="molecule type" value="Genomic_DNA"/>
</dbReference>
<dbReference type="Proteomes" id="UP001497497">
    <property type="component" value="Unassembled WGS sequence"/>
</dbReference>
<evidence type="ECO:0000259" key="9">
    <source>
        <dbReference type="Pfam" id="PF21892"/>
    </source>
</evidence>
<dbReference type="Pfam" id="PF10192">
    <property type="entry name" value="GPR180-TMEM145_TM"/>
    <property type="match status" value="1"/>
</dbReference>
<sequence length="587" mass="66340">MTILSLYIFLGVSFLIVPTETKWIEGTIKTESDWEFLTRFCFLTQQGTLSYEFKYPVEYGAQDLLLYYDTPGQWDSVYLRGKNCSESMSVLNPESNQIITLSTRGSGTSAFSGCEVVNTGIKPWFHCRSRRSFKSSRERWWYMAIARCGPPSGQVKGLYLEYKVHMTNGDDLLHREFSADEFYILPVDITFFLMYIIICILSLICAAVLRRRQLFHTTYKLYLASIFIWTLHLLLKVIAWGYYGTTGWEARPLEVTGRILQMASTIVFILMLILMAKGFTITRGRLTRISTIKITAFFNAFVVVIVVLFIWEGLLFDPGLVLYYYESPPGYGIVSMHLLGWLWFLYATVFTLKHSSSQNQFYIPFFAFYTLWFWAGPIIVLIAMFAMAKWSREKTVNGVEQFVGFWGHIFFLALTRPNAANKNFPYHVRTSQIGFLDTADLEKKNNPYVVSSRVAFSGSGPNLEFFITSKTSDSGGHGDNAFFPPIATDMAVSKESQGPKLKYVGQNIPSVDNNNEGVITVINPNNSINNNNTFSGNTAALTPSEHHSLTHDLNPGMTTLAPLRGARLPPLFPSAPPAGGLPLVRPQ</sequence>
<evidence type="ECO:0000313" key="10">
    <source>
        <dbReference type="EMBL" id="CAL1534665.1"/>
    </source>
</evidence>
<comment type="subcellular location">
    <subcellularLocation>
        <location evidence="1">Membrane</location>
        <topology evidence="1">Multi-pass membrane protein</topology>
    </subcellularLocation>
</comment>
<dbReference type="GO" id="GO:0019236">
    <property type="term" value="P:response to pheromone"/>
    <property type="evidence" value="ECO:0007669"/>
    <property type="project" value="InterPro"/>
</dbReference>
<feature type="transmembrane region" description="Helical" evidence="6">
    <location>
        <begin position="361"/>
        <end position="386"/>
    </location>
</feature>
<protein>
    <recommendedName>
        <fullName evidence="12">Intimal thickness related receptor IRP domain-containing protein</fullName>
    </recommendedName>
</protein>
<feature type="chain" id="PRO_5043528026" description="Intimal thickness related receptor IRP domain-containing protein" evidence="7">
    <location>
        <begin position="22"/>
        <end position="587"/>
    </location>
</feature>
<keyword evidence="2 6" id="KW-0812">Transmembrane</keyword>
<organism evidence="10 11">
    <name type="scientific">Lymnaea stagnalis</name>
    <name type="common">Great pond snail</name>
    <name type="synonym">Helix stagnalis</name>
    <dbReference type="NCBI Taxonomy" id="6523"/>
    <lineage>
        <taxon>Eukaryota</taxon>
        <taxon>Metazoa</taxon>
        <taxon>Spiralia</taxon>
        <taxon>Lophotrochozoa</taxon>
        <taxon>Mollusca</taxon>
        <taxon>Gastropoda</taxon>
        <taxon>Heterobranchia</taxon>
        <taxon>Euthyneura</taxon>
        <taxon>Panpulmonata</taxon>
        <taxon>Hygrophila</taxon>
        <taxon>Lymnaeoidea</taxon>
        <taxon>Lymnaeidae</taxon>
        <taxon>Lymnaea</taxon>
    </lineage>
</organism>
<dbReference type="GO" id="GO:0016020">
    <property type="term" value="C:membrane"/>
    <property type="evidence" value="ECO:0007669"/>
    <property type="project" value="UniProtKB-SubCell"/>
</dbReference>
<proteinExistence type="predicted"/>
<dbReference type="PANTHER" id="PTHR23252">
    <property type="entry name" value="INTIMAL THICKNESS RECEPTOR-RELATED"/>
    <property type="match status" value="1"/>
</dbReference>
<evidence type="ECO:0000256" key="4">
    <source>
        <dbReference type="ARBA" id="ARBA00023136"/>
    </source>
</evidence>
<feature type="transmembrane region" description="Helical" evidence="6">
    <location>
        <begin position="291"/>
        <end position="311"/>
    </location>
</feature>
<evidence type="ECO:0000256" key="2">
    <source>
        <dbReference type="ARBA" id="ARBA00022692"/>
    </source>
</evidence>
<keyword evidence="7" id="KW-0732">Signal</keyword>
<dbReference type="AlphaFoldDB" id="A0AAV2HKV1"/>
<feature type="domain" description="GPR180-like N-terminal" evidence="9">
    <location>
        <begin position="24"/>
        <end position="162"/>
    </location>
</feature>
<dbReference type="InterPro" id="IPR019336">
    <property type="entry name" value="GPR180/TMEM145_TM"/>
</dbReference>
<keyword evidence="11" id="KW-1185">Reference proteome</keyword>
<evidence type="ECO:0000313" key="11">
    <source>
        <dbReference type="Proteomes" id="UP001497497"/>
    </source>
</evidence>
<evidence type="ECO:0000256" key="5">
    <source>
        <dbReference type="ARBA" id="ARBA00023180"/>
    </source>
</evidence>
<evidence type="ECO:0008006" key="12">
    <source>
        <dbReference type="Google" id="ProtNLM"/>
    </source>
</evidence>
<dbReference type="PANTHER" id="PTHR23252:SF24">
    <property type="entry name" value="TRANSMEMBRANE PROTEIN 145"/>
    <property type="match status" value="1"/>
</dbReference>
<evidence type="ECO:0000256" key="3">
    <source>
        <dbReference type="ARBA" id="ARBA00022989"/>
    </source>
</evidence>
<feature type="transmembrane region" description="Helical" evidence="6">
    <location>
        <begin position="331"/>
        <end position="349"/>
    </location>
</feature>
<dbReference type="Pfam" id="PF21892">
    <property type="entry name" value="TMEM145_N"/>
    <property type="match status" value="1"/>
</dbReference>
<keyword evidence="4 6" id="KW-0472">Membrane</keyword>
<keyword evidence="3 6" id="KW-1133">Transmembrane helix</keyword>
<comment type="caution">
    <text evidence="10">The sequence shown here is derived from an EMBL/GenBank/DDBJ whole genome shotgun (WGS) entry which is preliminary data.</text>
</comment>
<dbReference type="InterPro" id="IPR047831">
    <property type="entry name" value="GPR180/TMEM145"/>
</dbReference>
<feature type="transmembrane region" description="Helical" evidence="6">
    <location>
        <begin position="221"/>
        <end position="243"/>
    </location>
</feature>
<evidence type="ECO:0000256" key="1">
    <source>
        <dbReference type="ARBA" id="ARBA00004141"/>
    </source>
</evidence>
<dbReference type="InterPro" id="IPR053880">
    <property type="entry name" value="GPR180-like_N"/>
</dbReference>
<dbReference type="GO" id="GO:0007186">
    <property type="term" value="P:G protein-coupled receptor signaling pathway"/>
    <property type="evidence" value="ECO:0007669"/>
    <property type="project" value="InterPro"/>
</dbReference>
<evidence type="ECO:0000256" key="6">
    <source>
        <dbReference type="SAM" id="Phobius"/>
    </source>
</evidence>
<accession>A0AAV2HKV1</accession>
<feature type="domain" description="GPR180/TMEM145 transmembrane" evidence="8">
    <location>
        <begin position="191"/>
        <end position="411"/>
    </location>
</feature>
<feature type="transmembrane region" description="Helical" evidence="6">
    <location>
        <begin position="189"/>
        <end position="209"/>
    </location>
</feature>
<feature type="transmembrane region" description="Helical" evidence="6">
    <location>
        <begin position="398"/>
        <end position="415"/>
    </location>
</feature>
<evidence type="ECO:0000259" key="8">
    <source>
        <dbReference type="Pfam" id="PF10192"/>
    </source>
</evidence>
<name>A0AAV2HKV1_LYMST</name>
<feature type="signal peptide" evidence="7">
    <location>
        <begin position="1"/>
        <end position="21"/>
    </location>
</feature>
<reference evidence="10 11" key="1">
    <citation type="submission" date="2024-04" db="EMBL/GenBank/DDBJ databases">
        <authorList>
            <consortium name="Genoscope - CEA"/>
            <person name="William W."/>
        </authorList>
    </citation>
    <scope>NUCLEOTIDE SEQUENCE [LARGE SCALE GENOMIC DNA]</scope>
</reference>
<evidence type="ECO:0000256" key="7">
    <source>
        <dbReference type="SAM" id="SignalP"/>
    </source>
</evidence>
<gene>
    <name evidence="10" type="ORF">GSLYS_00008625001</name>
</gene>
<feature type="transmembrane region" description="Helical" evidence="6">
    <location>
        <begin position="259"/>
        <end position="279"/>
    </location>
</feature>
<keyword evidence="5" id="KW-0325">Glycoprotein</keyword>